<feature type="compositionally biased region" description="Polar residues" evidence="1">
    <location>
        <begin position="367"/>
        <end position="379"/>
    </location>
</feature>
<name>A0ABC8L914_ERUVS</name>
<feature type="compositionally biased region" description="Polar residues" evidence="1">
    <location>
        <begin position="199"/>
        <end position="222"/>
    </location>
</feature>
<dbReference type="AlphaFoldDB" id="A0ABC8L914"/>
<feature type="region of interest" description="Disordered" evidence="1">
    <location>
        <begin position="690"/>
        <end position="715"/>
    </location>
</feature>
<feature type="region of interest" description="Disordered" evidence="1">
    <location>
        <begin position="241"/>
        <end position="283"/>
    </location>
</feature>
<feature type="compositionally biased region" description="Polar residues" evidence="1">
    <location>
        <begin position="61"/>
        <end position="90"/>
    </location>
</feature>
<accession>A0ABC8L914</accession>
<feature type="region of interest" description="Disordered" evidence="1">
    <location>
        <begin position="607"/>
        <end position="630"/>
    </location>
</feature>
<comment type="caution">
    <text evidence="2">The sequence shown here is derived from an EMBL/GenBank/DDBJ whole genome shotgun (WGS) entry which is preliminary data.</text>
</comment>
<keyword evidence="3" id="KW-1185">Reference proteome</keyword>
<evidence type="ECO:0000313" key="2">
    <source>
        <dbReference type="EMBL" id="CAH8376712.1"/>
    </source>
</evidence>
<feature type="compositionally biased region" description="Polar residues" evidence="1">
    <location>
        <begin position="621"/>
        <end position="630"/>
    </location>
</feature>
<proteinExistence type="predicted"/>
<gene>
    <name evidence="2" type="ORF">ERUC_LOCUS32428</name>
</gene>
<dbReference type="EMBL" id="CAKOAT010466265">
    <property type="protein sequence ID" value="CAH8376712.1"/>
    <property type="molecule type" value="Genomic_DNA"/>
</dbReference>
<reference evidence="2 3" key="1">
    <citation type="submission" date="2022-03" db="EMBL/GenBank/DDBJ databases">
        <authorList>
            <person name="Macdonald S."/>
            <person name="Ahmed S."/>
            <person name="Newling K."/>
        </authorList>
    </citation>
    <scope>NUCLEOTIDE SEQUENCE [LARGE SCALE GENOMIC DNA]</scope>
</reference>
<feature type="region of interest" description="Disordered" evidence="1">
    <location>
        <begin position="649"/>
        <end position="671"/>
    </location>
</feature>
<evidence type="ECO:0000313" key="3">
    <source>
        <dbReference type="Proteomes" id="UP001642260"/>
    </source>
</evidence>
<feature type="compositionally biased region" description="Acidic residues" evidence="1">
    <location>
        <begin position="345"/>
        <end position="355"/>
    </location>
</feature>
<sequence length="808" mass="88508">MTDRFNNGGYTGPPVPLCGLLYPSPHPSSSASPFLPTYPLNLSQGVFDPMISHGSYLLSPSDRSNNSSYGGPSLPQTTPSSSFYVNNSRPGSFDHRGSEDSYTNMLPTSGLYTSRETYDVAFPTDYPVDSSATVSSSADMLIRNSEKRFFKRPIPSPSSGLYGSGLDEKRLRQYHDGCDRFEIVDTVFDKSQTSHDASDNNIQSQTSHDASDNNIQSSFHGSSSVEPVNFNVLLGYGEVTGHANPDRSSSPRASHTLQFDSSKCSGSPLKEKQEGSGVSSLYHTPKTFVTDSENGGVSETSLKNVIDDLNCDEHISWKHFMVGPSAPTMFDMGSESCVAMKADNSDDNQPSEDVEASEKTDLGIKGNSKSNADDVSTGQPPERQGDLRSLDSCPRVSSVVNAMHNLSEVLVYECFDNGNWLNPEKLESLDKVVENITKCLKKITGNKTVTVEASIPTPTQAVHVSCPNVGDLNEASNVVAKECEGFNVKPLGNSGLKEPVDKNMYEDEMTQSIKNILATNFPDGEENHPQTLLYKSLWLETEAALCSKTCMTRYHRIKKEIDNLKLQNREISADASTFMQEPFLNSQKPVSVMNSVEQETSDSFIRHGSNSGNDILKTSHDAPQSSRFNSDSVDSVLLGLMSRSFTGGLGQEDHGNFKPDAATSGKIPDTTRKEKHNDVIDRFQILKQQETKRKLKSQNCDQEENPEASEVANIGRSSQMSDVMDRFKILKRREAEKVQESLNSLDSDSDSEPRNKTQICEHLWSDSMVTIGGNSVTETCAANTEEPSASGEGCESPTSDWEHVGKDN</sequence>
<feature type="region of interest" description="Disordered" evidence="1">
    <location>
        <begin position="192"/>
        <end position="222"/>
    </location>
</feature>
<feature type="region of interest" description="Disordered" evidence="1">
    <location>
        <begin position="779"/>
        <end position="808"/>
    </location>
</feature>
<organism evidence="2 3">
    <name type="scientific">Eruca vesicaria subsp. sativa</name>
    <name type="common">Garden rocket</name>
    <name type="synonym">Eruca sativa</name>
    <dbReference type="NCBI Taxonomy" id="29727"/>
    <lineage>
        <taxon>Eukaryota</taxon>
        <taxon>Viridiplantae</taxon>
        <taxon>Streptophyta</taxon>
        <taxon>Embryophyta</taxon>
        <taxon>Tracheophyta</taxon>
        <taxon>Spermatophyta</taxon>
        <taxon>Magnoliopsida</taxon>
        <taxon>eudicotyledons</taxon>
        <taxon>Gunneridae</taxon>
        <taxon>Pentapetalae</taxon>
        <taxon>rosids</taxon>
        <taxon>malvids</taxon>
        <taxon>Brassicales</taxon>
        <taxon>Brassicaceae</taxon>
        <taxon>Brassiceae</taxon>
        <taxon>Eruca</taxon>
    </lineage>
</organism>
<dbReference type="PANTHER" id="PTHR34361">
    <property type="entry name" value="OS08G0157800 PROTEIN"/>
    <property type="match status" value="1"/>
</dbReference>
<protein>
    <submittedName>
        <fullName evidence="2">Uncharacterized protein</fullName>
    </submittedName>
</protein>
<dbReference type="PANTHER" id="PTHR34361:SF8">
    <property type="entry name" value="(RAPE) HYPOTHETICAL PROTEIN"/>
    <property type="match status" value="1"/>
</dbReference>
<feature type="region of interest" description="Disordered" evidence="1">
    <location>
        <begin position="340"/>
        <end position="390"/>
    </location>
</feature>
<feature type="compositionally biased region" description="Polar residues" evidence="1">
    <location>
        <begin position="246"/>
        <end position="265"/>
    </location>
</feature>
<evidence type="ECO:0000256" key="1">
    <source>
        <dbReference type="SAM" id="MobiDB-lite"/>
    </source>
</evidence>
<feature type="region of interest" description="Disordered" evidence="1">
    <location>
        <begin position="58"/>
        <end position="101"/>
    </location>
</feature>
<dbReference type="Proteomes" id="UP001642260">
    <property type="component" value="Unassembled WGS sequence"/>
</dbReference>